<accession>A0A3B5LZX2</accession>
<dbReference type="GO" id="GO:0005770">
    <property type="term" value="C:late endosome"/>
    <property type="evidence" value="ECO:0007669"/>
    <property type="project" value="TreeGrafter"/>
</dbReference>
<dbReference type="GeneTree" id="ENSGT00940000154044"/>
<name>A0A3B5LZX2_9TELE</name>
<dbReference type="PROSITE" id="PS50866">
    <property type="entry name" value="GOLD"/>
    <property type="match status" value="1"/>
</dbReference>
<dbReference type="GO" id="GO:0072383">
    <property type="term" value="P:plus-end-directed vesicle transport along microtubule"/>
    <property type="evidence" value="ECO:0007669"/>
    <property type="project" value="TreeGrafter"/>
</dbReference>
<feature type="domain" description="GOLD" evidence="1">
    <location>
        <begin position="21"/>
        <end position="137"/>
    </location>
</feature>
<dbReference type="STRING" id="32473.ENSXCOP00000013294"/>
<dbReference type="FunFam" id="2.60.120.680:FF:000004">
    <property type="entry name" value="FYVE and coiled-coil domain containing 1"/>
    <property type="match status" value="1"/>
</dbReference>
<dbReference type="Ensembl" id="ENSXCOT00000013458.1">
    <property type="protein sequence ID" value="ENSXCOP00000013294.1"/>
    <property type="gene ID" value="ENSXCOG00000010077.1"/>
</dbReference>
<reference evidence="2" key="1">
    <citation type="submission" date="2025-08" db="UniProtKB">
        <authorList>
            <consortium name="Ensembl"/>
        </authorList>
    </citation>
    <scope>IDENTIFICATION</scope>
</reference>
<sequence length="149" mass="16583">VPTVQDSEINLLRSGDVTLAVPLSVEDISQFGDGSRELFIKSSCYSTINITVADCETTIGWMFSSEPRSISLGVVYRESSDSDVEQAKVLIPLTRCNSHKEKIQGQVKARHPGLYTLIFDNSFSRFISKKVFYHLTMEKPVIYDGSDGP</sequence>
<dbReference type="AlphaFoldDB" id="A0A3B5LZX2"/>
<organism evidence="2 3">
    <name type="scientific">Xiphophorus couchianus</name>
    <name type="common">Monterrey platyfish</name>
    <dbReference type="NCBI Taxonomy" id="32473"/>
    <lineage>
        <taxon>Eukaryota</taxon>
        <taxon>Metazoa</taxon>
        <taxon>Chordata</taxon>
        <taxon>Craniata</taxon>
        <taxon>Vertebrata</taxon>
        <taxon>Euteleostomi</taxon>
        <taxon>Actinopterygii</taxon>
        <taxon>Neopterygii</taxon>
        <taxon>Teleostei</taxon>
        <taxon>Neoteleostei</taxon>
        <taxon>Acanthomorphata</taxon>
        <taxon>Ovalentaria</taxon>
        <taxon>Atherinomorphae</taxon>
        <taxon>Cyprinodontiformes</taxon>
        <taxon>Poeciliidae</taxon>
        <taxon>Poeciliinae</taxon>
        <taxon>Xiphophorus</taxon>
    </lineage>
</organism>
<dbReference type="Gene3D" id="2.60.120.680">
    <property type="entry name" value="GOLD domain"/>
    <property type="match status" value="1"/>
</dbReference>
<dbReference type="SUPFAM" id="SSF101576">
    <property type="entry name" value="Supernatant protein factor (SPF), C-terminal domain"/>
    <property type="match status" value="1"/>
</dbReference>
<keyword evidence="3" id="KW-1185">Reference proteome</keyword>
<protein>
    <recommendedName>
        <fullName evidence="1">GOLD domain-containing protein</fullName>
    </recommendedName>
</protein>
<dbReference type="InterPro" id="IPR009038">
    <property type="entry name" value="GOLD_dom"/>
</dbReference>
<dbReference type="GO" id="GO:0005764">
    <property type="term" value="C:lysosome"/>
    <property type="evidence" value="ECO:0007669"/>
    <property type="project" value="TreeGrafter"/>
</dbReference>
<dbReference type="InterPro" id="IPR036598">
    <property type="entry name" value="GOLD_dom_sf"/>
</dbReference>
<dbReference type="GO" id="GO:1901098">
    <property type="term" value="P:positive regulation of autophagosome maturation"/>
    <property type="evidence" value="ECO:0007669"/>
    <property type="project" value="TreeGrafter"/>
</dbReference>
<dbReference type="GO" id="GO:0005776">
    <property type="term" value="C:autophagosome"/>
    <property type="evidence" value="ECO:0007669"/>
    <property type="project" value="TreeGrafter"/>
</dbReference>
<dbReference type="Pfam" id="PF13897">
    <property type="entry name" value="GOLD_2"/>
    <property type="match status" value="1"/>
</dbReference>
<dbReference type="PANTHER" id="PTHR46753">
    <property type="entry name" value="FYVE AND COILED-COIL DOMAIN-CONTAINING PROTEIN 1"/>
    <property type="match status" value="1"/>
</dbReference>
<evidence type="ECO:0000313" key="2">
    <source>
        <dbReference type="Ensembl" id="ENSXCOP00000013294.1"/>
    </source>
</evidence>
<dbReference type="PANTHER" id="PTHR46753:SF2">
    <property type="entry name" value="FYVE AND COILED-COIL DOMAIN-CONTAINING PROTEIN 1"/>
    <property type="match status" value="1"/>
</dbReference>
<evidence type="ECO:0000259" key="1">
    <source>
        <dbReference type="PROSITE" id="PS50866"/>
    </source>
</evidence>
<proteinExistence type="predicted"/>
<evidence type="ECO:0000313" key="3">
    <source>
        <dbReference type="Proteomes" id="UP000261380"/>
    </source>
</evidence>
<dbReference type="Proteomes" id="UP000261380">
    <property type="component" value="Unplaced"/>
</dbReference>
<reference evidence="2" key="2">
    <citation type="submission" date="2025-09" db="UniProtKB">
        <authorList>
            <consortium name="Ensembl"/>
        </authorList>
    </citation>
    <scope>IDENTIFICATION</scope>
</reference>